<sequence length="279" mass="31497">ALSPDIMKSARRIYGASSGSLLTTTGLCGCDVDEVLEYFFSRLKISLWGLVPGGKVFRMLRETLDKFLPPNAHELVSGKLHIILTRVHDWRCVTVSEFASKEELIQAVMCSCFVPLYCGIFPPTFRGVRYVDGELAMWTADFVSRSTITISAFAGEYDICPKDGPAAFLTFQLSDCILQISKMNICRLQHILLAPTRQVMELFYVQGYQDTVSFLKRLRDFQVNYFEGFTLSLASESNQKAEESLHLKPRLRLFHSRATDHEDDTKENPGIGQAADKEE</sequence>
<dbReference type="GO" id="GO:0005811">
    <property type="term" value="C:lipid droplet"/>
    <property type="evidence" value="ECO:0007669"/>
    <property type="project" value="TreeGrafter"/>
</dbReference>
<dbReference type="GO" id="GO:0019433">
    <property type="term" value="P:triglyceride catabolic process"/>
    <property type="evidence" value="ECO:0007669"/>
    <property type="project" value="TreeGrafter"/>
</dbReference>
<comment type="caution">
    <text evidence="2">Lacks conserved residue(s) required for the propagation of feature annotation.</text>
</comment>
<feature type="active site" description="Nucleophile" evidence="2">
    <location>
        <position position="17"/>
    </location>
</feature>
<gene>
    <name evidence="5" type="ORF">DV515_00014586</name>
</gene>
<dbReference type="InterPro" id="IPR016035">
    <property type="entry name" value="Acyl_Trfase/lysoPLipase"/>
</dbReference>
<keyword evidence="6" id="KW-1185">Reference proteome</keyword>
<dbReference type="STRING" id="44316.ENSEGOP00005015257"/>
<evidence type="ECO:0000256" key="3">
    <source>
        <dbReference type="SAM" id="MobiDB-lite"/>
    </source>
</evidence>
<feature type="short sequence motif" description="GXSXG" evidence="2">
    <location>
        <begin position="15"/>
        <end position="19"/>
    </location>
</feature>
<reference evidence="5 6" key="1">
    <citation type="journal article" date="2018" name="Proc. R. Soc. B">
        <title>A non-coding region near Follistatin controls head colour polymorphism in the Gouldian finch.</title>
        <authorList>
            <person name="Toomey M.B."/>
            <person name="Marques C.I."/>
            <person name="Andrade P."/>
            <person name="Araujo P.M."/>
            <person name="Sabatino S."/>
            <person name="Gazda M.A."/>
            <person name="Afonso S."/>
            <person name="Lopes R.J."/>
            <person name="Corbo J.C."/>
            <person name="Carneiro M."/>
        </authorList>
    </citation>
    <scope>NUCLEOTIDE SEQUENCE [LARGE SCALE GENOMIC DNA]</scope>
    <source>
        <strain evidence="5">Red01</strain>
        <tissue evidence="5">Muscle</tissue>
    </source>
</reference>
<dbReference type="InterPro" id="IPR033562">
    <property type="entry name" value="PLPL"/>
</dbReference>
<dbReference type="OrthoDB" id="197155at2759"/>
<evidence type="ECO:0000259" key="4">
    <source>
        <dbReference type="PROSITE" id="PS51635"/>
    </source>
</evidence>
<organism evidence="5 6">
    <name type="scientific">Chloebia gouldiae</name>
    <name type="common">Gouldian finch</name>
    <name type="synonym">Erythrura gouldiae</name>
    <dbReference type="NCBI Taxonomy" id="44316"/>
    <lineage>
        <taxon>Eukaryota</taxon>
        <taxon>Metazoa</taxon>
        <taxon>Chordata</taxon>
        <taxon>Craniata</taxon>
        <taxon>Vertebrata</taxon>
        <taxon>Euteleostomi</taxon>
        <taxon>Archelosauria</taxon>
        <taxon>Archosauria</taxon>
        <taxon>Dinosauria</taxon>
        <taxon>Saurischia</taxon>
        <taxon>Theropoda</taxon>
        <taxon>Coelurosauria</taxon>
        <taxon>Aves</taxon>
        <taxon>Neognathae</taxon>
        <taxon>Neoaves</taxon>
        <taxon>Telluraves</taxon>
        <taxon>Australaves</taxon>
        <taxon>Passeriformes</taxon>
        <taxon>Passeroidea</taxon>
        <taxon>Passeridae</taxon>
        <taxon>Chloebia</taxon>
    </lineage>
</organism>
<dbReference type="PROSITE" id="PS51635">
    <property type="entry name" value="PNPLA"/>
    <property type="match status" value="1"/>
</dbReference>
<feature type="compositionally biased region" description="Basic and acidic residues" evidence="3">
    <location>
        <begin position="257"/>
        <end position="267"/>
    </location>
</feature>
<feature type="region of interest" description="Disordered" evidence="3">
    <location>
        <begin position="256"/>
        <end position="279"/>
    </location>
</feature>
<evidence type="ECO:0000313" key="5">
    <source>
        <dbReference type="EMBL" id="RLV90031.1"/>
    </source>
</evidence>
<keyword evidence="2" id="KW-0442">Lipid degradation</keyword>
<protein>
    <recommendedName>
        <fullName evidence="4">PNPLA domain-containing protein</fullName>
    </recommendedName>
</protein>
<dbReference type="AlphaFoldDB" id="A0A3L8RZ64"/>
<feature type="active site" description="Proton acceptor" evidence="2">
    <location>
        <position position="132"/>
    </location>
</feature>
<dbReference type="GO" id="GO:0055088">
    <property type="term" value="P:lipid homeostasis"/>
    <property type="evidence" value="ECO:0007669"/>
    <property type="project" value="TreeGrafter"/>
</dbReference>
<dbReference type="Gene3D" id="3.40.1090.10">
    <property type="entry name" value="Cytosolic phospholipase A2 catalytic domain"/>
    <property type="match status" value="1"/>
</dbReference>
<evidence type="ECO:0000256" key="2">
    <source>
        <dbReference type="PROSITE-ProRule" id="PRU01161"/>
    </source>
</evidence>
<evidence type="ECO:0000256" key="1">
    <source>
        <dbReference type="ARBA" id="ARBA00023098"/>
    </source>
</evidence>
<dbReference type="GO" id="GO:0016020">
    <property type="term" value="C:membrane"/>
    <property type="evidence" value="ECO:0007669"/>
    <property type="project" value="TreeGrafter"/>
</dbReference>
<proteinExistence type="predicted"/>
<dbReference type="Proteomes" id="UP000276834">
    <property type="component" value="Unassembled WGS sequence"/>
</dbReference>
<dbReference type="GO" id="GO:0004806">
    <property type="term" value="F:triacylglycerol lipase activity"/>
    <property type="evidence" value="ECO:0007669"/>
    <property type="project" value="TreeGrafter"/>
</dbReference>
<dbReference type="Pfam" id="PF01734">
    <property type="entry name" value="Patatin"/>
    <property type="match status" value="1"/>
</dbReference>
<accession>A0A3L8RZ64</accession>
<dbReference type="PANTHER" id="PTHR12406">
    <property type="entry name" value="CALCIUM-INDEPENDENT PHOSPHOLIPASE A2 IPLA2 -RELATED"/>
    <property type="match status" value="1"/>
</dbReference>
<dbReference type="GO" id="GO:0005737">
    <property type="term" value="C:cytoplasm"/>
    <property type="evidence" value="ECO:0007669"/>
    <property type="project" value="TreeGrafter"/>
</dbReference>
<feature type="domain" description="PNPLA" evidence="4">
    <location>
        <begin position="1"/>
        <end position="147"/>
    </location>
</feature>
<dbReference type="PANTHER" id="PTHR12406:SF23">
    <property type="entry name" value="OMEGA-HYDROXYCERAMIDE TRANSACYLASE"/>
    <property type="match status" value="1"/>
</dbReference>
<dbReference type="InterPro" id="IPR002641">
    <property type="entry name" value="PNPLA_dom"/>
</dbReference>
<feature type="non-terminal residue" evidence="5">
    <location>
        <position position="1"/>
    </location>
</feature>
<evidence type="ECO:0000313" key="6">
    <source>
        <dbReference type="Proteomes" id="UP000276834"/>
    </source>
</evidence>
<keyword evidence="2" id="KW-0378">Hydrolase</keyword>
<dbReference type="SUPFAM" id="SSF52151">
    <property type="entry name" value="FabD/lysophospholipase-like"/>
    <property type="match status" value="1"/>
</dbReference>
<name>A0A3L8RZ64_CHLGU</name>
<dbReference type="EMBL" id="QUSF01000132">
    <property type="protein sequence ID" value="RLV90031.1"/>
    <property type="molecule type" value="Genomic_DNA"/>
</dbReference>
<comment type="caution">
    <text evidence="5">The sequence shown here is derived from an EMBL/GenBank/DDBJ whole genome shotgun (WGS) entry which is preliminary data.</text>
</comment>
<keyword evidence="1 2" id="KW-0443">Lipid metabolism</keyword>